<proteinExistence type="predicted"/>
<dbReference type="STRING" id="1852522.SAMN06295960_1978"/>
<evidence type="ECO:0000256" key="3">
    <source>
        <dbReference type="ARBA" id="ARBA00022692"/>
    </source>
</evidence>
<feature type="transmembrane region" description="Helical" evidence="6">
    <location>
        <begin position="41"/>
        <end position="68"/>
    </location>
</feature>
<keyword evidence="8" id="KW-1185">Reference proteome</keyword>
<feature type="transmembrane region" description="Helical" evidence="6">
    <location>
        <begin position="6"/>
        <end position="29"/>
    </location>
</feature>
<dbReference type="OrthoDB" id="7874789at2"/>
<evidence type="ECO:0000256" key="1">
    <source>
        <dbReference type="ARBA" id="ARBA00004651"/>
    </source>
</evidence>
<evidence type="ECO:0000256" key="5">
    <source>
        <dbReference type="ARBA" id="ARBA00023136"/>
    </source>
</evidence>
<dbReference type="RefSeq" id="WP_097676008.1">
    <property type="nucleotide sequence ID" value="NZ_FXAZ01000002.1"/>
</dbReference>
<feature type="transmembrane region" description="Helical" evidence="6">
    <location>
        <begin position="145"/>
        <end position="172"/>
    </location>
</feature>
<protein>
    <submittedName>
        <fullName evidence="7">Threonine/homoserine/homoserine lactone efflux protein</fullName>
    </submittedName>
</protein>
<organism evidence="7 8">
    <name type="scientific">Paenibacillus aquistagni</name>
    <dbReference type="NCBI Taxonomy" id="1852522"/>
    <lineage>
        <taxon>Bacteria</taxon>
        <taxon>Bacillati</taxon>
        <taxon>Bacillota</taxon>
        <taxon>Bacilli</taxon>
        <taxon>Bacillales</taxon>
        <taxon>Paenibacillaceae</taxon>
        <taxon>Paenibacillus</taxon>
    </lineage>
</organism>
<keyword evidence="4 6" id="KW-1133">Transmembrane helix</keyword>
<dbReference type="AlphaFoldDB" id="A0A1X7K3J9"/>
<feature type="transmembrane region" description="Helical" evidence="6">
    <location>
        <begin position="114"/>
        <end position="139"/>
    </location>
</feature>
<keyword evidence="3 6" id="KW-0812">Transmembrane</keyword>
<sequence length="208" mass="22355">MIALMAFVKGIMLGIAIAAPVGPIGILCIRKTLTMGRRAGFISGLGAATADAIYGFMAMFGLAVITQFLIKQSAWISLLGSLFLFYLACNTMMQPVTYTLERDNRSTVNDMRTFATTLLLTLTNPMTILLFLGIFAGVSMGTDPIASLCFIVGVFLGSALWWFALTSAVGLFRKALGTTAMRMINGLSSLILIGFGCYNLYQSLQALL</sequence>
<gene>
    <name evidence="7" type="ORF">SAMN06295960_1978</name>
</gene>
<evidence type="ECO:0000256" key="6">
    <source>
        <dbReference type="SAM" id="Phobius"/>
    </source>
</evidence>
<keyword evidence="5 6" id="KW-0472">Membrane</keyword>
<reference evidence="7 8" key="1">
    <citation type="submission" date="2017-04" db="EMBL/GenBank/DDBJ databases">
        <authorList>
            <person name="Afonso C.L."/>
            <person name="Miller P.J."/>
            <person name="Scott M.A."/>
            <person name="Spackman E."/>
            <person name="Goraichik I."/>
            <person name="Dimitrov K.M."/>
            <person name="Suarez D.L."/>
            <person name="Swayne D.E."/>
        </authorList>
    </citation>
    <scope>NUCLEOTIDE SEQUENCE [LARGE SCALE GENOMIC DNA]</scope>
    <source>
        <strain evidence="7 8">11</strain>
    </source>
</reference>
<evidence type="ECO:0000313" key="8">
    <source>
        <dbReference type="Proteomes" id="UP000193834"/>
    </source>
</evidence>
<feature type="transmembrane region" description="Helical" evidence="6">
    <location>
        <begin position="184"/>
        <end position="201"/>
    </location>
</feature>
<dbReference type="PANTHER" id="PTHR30086">
    <property type="entry name" value="ARGININE EXPORTER PROTEIN ARGO"/>
    <property type="match status" value="1"/>
</dbReference>
<feature type="transmembrane region" description="Helical" evidence="6">
    <location>
        <begin position="74"/>
        <end position="93"/>
    </location>
</feature>
<dbReference type="EMBL" id="FXAZ01000002">
    <property type="protein sequence ID" value="SMG34880.1"/>
    <property type="molecule type" value="Genomic_DNA"/>
</dbReference>
<keyword evidence="2" id="KW-1003">Cell membrane</keyword>
<dbReference type="GO" id="GO:0015171">
    <property type="term" value="F:amino acid transmembrane transporter activity"/>
    <property type="evidence" value="ECO:0007669"/>
    <property type="project" value="TreeGrafter"/>
</dbReference>
<dbReference type="InterPro" id="IPR001123">
    <property type="entry name" value="LeuE-type"/>
</dbReference>
<dbReference type="Pfam" id="PF01810">
    <property type="entry name" value="LysE"/>
    <property type="match status" value="1"/>
</dbReference>
<dbReference type="Proteomes" id="UP000193834">
    <property type="component" value="Unassembled WGS sequence"/>
</dbReference>
<dbReference type="GO" id="GO:0005886">
    <property type="term" value="C:plasma membrane"/>
    <property type="evidence" value="ECO:0007669"/>
    <property type="project" value="UniProtKB-SubCell"/>
</dbReference>
<name>A0A1X7K3J9_9BACL</name>
<accession>A0A1X7K3J9</accession>
<evidence type="ECO:0000256" key="2">
    <source>
        <dbReference type="ARBA" id="ARBA00022475"/>
    </source>
</evidence>
<evidence type="ECO:0000256" key="4">
    <source>
        <dbReference type="ARBA" id="ARBA00022989"/>
    </source>
</evidence>
<evidence type="ECO:0000313" key="7">
    <source>
        <dbReference type="EMBL" id="SMG34880.1"/>
    </source>
</evidence>
<comment type="subcellular location">
    <subcellularLocation>
        <location evidence="1">Cell membrane</location>
        <topology evidence="1">Multi-pass membrane protein</topology>
    </subcellularLocation>
</comment>
<dbReference type="PANTHER" id="PTHR30086:SF20">
    <property type="entry name" value="ARGININE EXPORTER PROTEIN ARGO-RELATED"/>
    <property type="match status" value="1"/>
</dbReference>